<reference evidence="1 2" key="1">
    <citation type="journal article" date="2011" name="PLoS Pathog.">
        <title>Dynamic evolution of pathogenicity revealed by sequencing and comparative genomics of 19 Pseudomonas syringae isolates.</title>
        <authorList>
            <person name="Baltrus D.A."/>
            <person name="Nishimura M.T."/>
            <person name="Romanchuk A."/>
            <person name="Chang J.H."/>
            <person name="Mukhtar M.S."/>
            <person name="Cherkis K."/>
            <person name="Roach J."/>
            <person name="Grant S.R."/>
            <person name="Jones C.D."/>
            <person name="Dangl J.L."/>
        </authorList>
    </citation>
    <scope>NUCLEOTIDE SEQUENCE [LARGE SCALE GENOMIC DNA]</scope>
    <source>
        <strain evidence="2">M301072PT</strain>
    </source>
</reference>
<dbReference type="Proteomes" id="UP000004471">
    <property type="component" value="Unassembled WGS sequence"/>
</dbReference>
<organism evidence="1 2">
    <name type="scientific">Pseudomonas syringae pv. japonica str. M301072</name>
    <dbReference type="NCBI Taxonomy" id="629262"/>
    <lineage>
        <taxon>Bacteria</taxon>
        <taxon>Pseudomonadati</taxon>
        <taxon>Pseudomonadota</taxon>
        <taxon>Gammaproteobacteria</taxon>
        <taxon>Pseudomonadales</taxon>
        <taxon>Pseudomonadaceae</taxon>
        <taxon>Pseudomonas</taxon>
        <taxon>Pseudomonas syringae</taxon>
    </lineage>
</organism>
<comment type="caution">
    <text evidence="1">The sequence shown here is derived from an EMBL/GenBank/DDBJ whole genome shotgun (WGS) entry which is preliminary data.</text>
</comment>
<dbReference type="InterPro" id="IPR024078">
    <property type="entry name" value="LmbE-like_dom_sf"/>
</dbReference>
<dbReference type="SUPFAM" id="SSF102588">
    <property type="entry name" value="LmbE-like"/>
    <property type="match status" value="1"/>
</dbReference>
<evidence type="ECO:0000313" key="2">
    <source>
        <dbReference type="Proteomes" id="UP000004471"/>
    </source>
</evidence>
<protein>
    <submittedName>
        <fullName evidence="1">LmbE-like protein</fullName>
    </submittedName>
</protein>
<feature type="non-terminal residue" evidence="1">
    <location>
        <position position="1"/>
    </location>
</feature>
<accession>F3FX91</accession>
<evidence type="ECO:0000313" key="1">
    <source>
        <dbReference type="EMBL" id="EGH34833.1"/>
    </source>
</evidence>
<dbReference type="AlphaFoldDB" id="F3FX91"/>
<dbReference type="Gene3D" id="3.40.50.10320">
    <property type="entry name" value="LmbE-like"/>
    <property type="match status" value="1"/>
</dbReference>
<name>F3FX91_PSESX</name>
<dbReference type="EMBL" id="AEAH01002940">
    <property type="protein sequence ID" value="EGH34833.1"/>
    <property type="molecule type" value="Genomic_DNA"/>
</dbReference>
<proteinExistence type="predicted"/>
<feature type="non-terminal residue" evidence="1">
    <location>
        <position position="72"/>
    </location>
</feature>
<gene>
    <name evidence="1" type="ORF">PSYJA_40025</name>
</gene>
<sequence length="72" mass="7829">GTPPGGEPLAAGVLKLRGRCCRLAGTPRLWLFRQPDARKQRVMVIAPHADDAELAAFGLYSQAEEAWIITLT</sequence>